<dbReference type="HOGENOM" id="CLU_2459027_0_0_1"/>
<dbReference type="EnsemblPlants" id="Solyc05g018790.1.1">
    <property type="protein sequence ID" value="Solyc05g018790.1.1"/>
    <property type="gene ID" value="Solyc05g018790.1"/>
</dbReference>
<keyword evidence="2" id="KW-1185">Reference proteome</keyword>
<dbReference type="eggNOG" id="KOG4768">
    <property type="taxonomic scope" value="Eukaryota"/>
</dbReference>
<proteinExistence type="predicted"/>
<evidence type="ECO:0000313" key="2">
    <source>
        <dbReference type="Proteomes" id="UP000004994"/>
    </source>
</evidence>
<evidence type="ECO:0000313" key="1">
    <source>
        <dbReference type="EnsemblPlants" id="Solyc05g018790.1.1"/>
    </source>
</evidence>
<dbReference type="PaxDb" id="4081-Solyc05g018790.1.1"/>
<reference evidence="1" key="1">
    <citation type="journal article" date="2012" name="Nature">
        <title>The tomato genome sequence provides insights into fleshy fruit evolution.</title>
        <authorList>
            <consortium name="Tomato Genome Consortium"/>
        </authorList>
    </citation>
    <scope>NUCLEOTIDE SEQUENCE [LARGE SCALE GENOMIC DNA]</scope>
    <source>
        <strain evidence="1">cv. Heinz 1706</strain>
    </source>
</reference>
<dbReference type="Gramene" id="Solyc05g018790.1.1">
    <property type="protein sequence ID" value="Solyc05g018790.1.1"/>
    <property type="gene ID" value="Solyc05g018790.1"/>
</dbReference>
<dbReference type="Proteomes" id="UP000004994">
    <property type="component" value="Chromosome 5"/>
</dbReference>
<reference evidence="1" key="2">
    <citation type="submission" date="2015-06" db="UniProtKB">
        <authorList>
            <consortium name="EnsemblPlants"/>
        </authorList>
    </citation>
    <scope>IDENTIFICATION</scope>
    <source>
        <strain evidence="1">cv. Heinz 1706</strain>
    </source>
</reference>
<name>K4BZD3_SOLLC</name>
<dbReference type="PhylomeDB" id="K4BZD3"/>
<accession>K4BZD3</accession>
<sequence>MKEAIRIVLKSIYDLEFLDTSHFRPGQAFHSVLRRIKEEWGTSRSFGYSFEYSSNELSMSEGRSYHNYEFKQLPYSSSSMRLDRPGLRR</sequence>
<organism evidence="1">
    <name type="scientific">Solanum lycopersicum</name>
    <name type="common">Tomato</name>
    <name type="synonym">Lycopersicon esculentum</name>
    <dbReference type="NCBI Taxonomy" id="4081"/>
    <lineage>
        <taxon>Eukaryota</taxon>
        <taxon>Viridiplantae</taxon>
        <taxon>Streptophyta</taxon>
        <taxon>Embryophyta</taxon>
        <taxon>Tracheophyta</taxon>
        <taxon>Spermatophyta</taxon>
        <taxon>Magnoliopsida</taxon>
        <taxon>eudicotyledons</taxon>
        <taxon>Gunneridae</taxon>
        <taxon>Pentapetalae</taxon>
        <taxon>asterids</taxon>
        <taxon>lamiids</taxon>
        <taxon>Solanales</taxon>
        <taxon>Solanaceae</taxon>
        <taxon>Solanoideae</taxon>
        <taxon>Solaneae</taxon>
        <taxon>Solanum</taxon>
        <taxon>Solanum subgen. Lycopersicon</taxon>
    </lineage>
</organism>
<dbReference type="AlphaFoldDB" id="K4BZD3"/>
<protein>
    <submittedName>
        <fullName evidence="1">Uncharacterized protein</fullName>
    </submittedName>
</protein>
<dbReference type="InParanoid" id="K4BZD3"/>